<dbReference type="InterPro" id="IPR012349">
    <property type="entry name" value="Split_barrel_FMN-bd"/>
</dbReference>
<sequence>MGKQLSSLTPDLTSFIHRQPMFFVATAPLDGRVNVSPKGMDSLRVLAPNRIIWLNVTGSGNETAGHVLENGRMTLMWCAFRAAPLILRTYGTARVIYPGDIAWDDYAGQLPERVGARQIFEQQIDTVQTSCGMAVPLMDFVDDRDALDKWAERQGPVGLTNYRHEKNRVTLDGLPTGIE</sequence>
<keyword evidence="3" id="KW-1185">Reference proteome</keyword>
<comment type="caution">
    <text evidence="2">The sequence shown here is derived from an EMBL/GenBank/DDBJ whole genome shotgun (WGS) entry which is preliminary data.</text>
</comment>
<name>A0A2S6I1Z8_9BACT</name>
<dbReference type="RefSeq" id="WP_104419627.1">
    <property type="nucleotide sequence ID" value="NZ_PTJC01000006.1"/>
</dbReference>
<evidence type="ECO:0000313" key="3">
    <source>
        <dbReference type="Proteomes" id="UP000237662"/>
    </source>
</evidence>
<accession>A0A2S6I1Z8</accession>
<dbReference type="SUPFAM" id="SSF50475">
    <property type="entry name" value="FMN-binding split barrel"/>
    <property type="match status" value="1"/>
</dbReference>
<evidence type="ECO:0000259" key="1">
    <source>
        <dbReference type="Pfam" id="PF01243"/>
    </source>
</evidence>
<dbReference type="AlphaFoldDB" id="A0A2S6I1Z8"/>
<dbReference type="OrthoDB" id="115989at2"/>
<dbReference type="PANTHER" id="PTHR39336">
    <property type="entry name" value="PYRIDOXAMINE PHOSPHATE OXIDASE FAMILY PROTEIN (AFU_ORTHOLOGUE AFUA_6G11440)"/>
    <property type="match status" value="1"/>
</dbReference>
<dbReference type="Gene3D" id="2.30.110.10">
    <property type="entry name" value="Electron Transport, Fmn-binding Protein, Chain A"/>
    <property type="match status" value="1"/>
</dbReference>
<protein>
    <submittedName>
        <fullName evidence="2">Pyridoxamine 5'-phosphate oxidase</fullName>
    </submittedName>
</protein>
<dbReference type="Pfam" id="PF01243">
    <property type="entry name" value="PNPOx_N"/>
    <property type="match status" value="1"/>
</dbReference>
<dbReference type="InterPro" id="IPR011576">
    <property type="entry name" value="Pyridox_Oxase_N"/>
</dbReference>
<reference evidence="2 3" key="1">
    <citation type="submission" date="2018-02" db="EMBL/GenBank/DDBJ databases">
        <title>Genomic Encyclopedia of Archaeal and Bacterial Type Strains, Phase II (KMG-II): from individual species to whole genera.</title>
        <authorList>
            <person name="Goeker M."/>
        </authorList>
    </citation>
    <scope>NUCLEOTIDE SEQUENCE [LARGE SCALE GENOMIC DNA]</scope>
    <source>
        <strain evidence="2 3">DSM 29526</strain>
    </source>
</reference>
<dbReference type="PANTHER" id="PTHR39336:SF1">
    <property type="entry name" value="PYRIDOXAMINE PHOSPHATE OXIDASE FAMILY PROTEIN (AFU_ORTHOLOGUE AFUA_6G11440)"/>
    <property type="match status" value="1"/>
</dbReference>
<organism evidence="2 3">
    <name type="scientific">Neolewinella xylanilytica</name>
    <dbReference type="NCBI Taxonomy" id="1514080"/>
    <lineage>
        <taxon>Bacteria</taxon>
        <taxon>Pseudomonadati</taxon>
        <taxon>Bacteroidota</taxon>
        <taxon>Saprospiria</taxon>
        <taxon>Saprospirales</taxon>
        <taxon>Lewinellaceae</taxon>
        <taxon>Neolewinella</taxon>
    </lineage>
</organism>
<gene>
    <name evidence="2" type="ORF">CLV84_2000</name>
</gene>
<feature type="domain" description="Pyridoxamine 5'-phosphate oxidase N-terminal" evidence="1">
    <location>
        <begin position="9"/>
        <end position="131"/>
    </location>
</feature>
<evidence type="ECO:0000313" key="2">
    <source>
        <dbReference type="EMBL" id="PPK85109.1"/>
    </source>
</evidence>
<dbReference type="Proteomes" id="UP000237662">
    <property type="component" value="Unassembled WGS sequence"/>
</dbReference>
<dbReference type="EMBL" id="PTJC01000006">
    <property type="protein sequence ID" value="PPK85109.1"/>
    <property type="molecule type" value="Genomic_DNA"/>
</dbReference>
<proteinExistence type="predicted"/>